<dbReference type="GO" id="GO:1990904">
    <property type="term" value="C:ribonucleoprotein complex"/>
    <property type="evidence" value="ECO:0007669"/>
    <property type="project" value="UniProtKB-KW"/>
</dbReference>
<dbReference type="Gene3D" id="3.10.430.100">
    <property type="entry name" value="Ribosomal protein L9, C-terminal domain"/>
    <property type="match status" value="1"/>
</dbReference>
<keyword evidence="8" id="KW-0175">Coiled coil</keyword>
<sequence length="142" mass="16625">MNIILKKKILNLGNKYDQVNVKPGYARNFLFPKGYAIFSNNSVIKNLTELKNEKKEIINKIKKIKKQFVFKTNNCKLLGSITSKNISNFLSSKSIEVEKKSIFLKKKKIKKLGIFKCIIYFYKFKKIIKSVFNFKISSKEKD</sequence>
<name>A0A3A1MJS5_9FLAO</name>
<organism evidence="11 12">
    <name type="scientific">Candidatus Karelsulcia muelleri</name>
    <dbReference type="NCBI Taxonomy" id="336810"/>
    <lineage>
        <taxon>Bacteria</taxon>
        <taxon>Pseudomonadati</taxon>
        <taxon>Bacteroidota</taxon>
        <taxon>Flavobacteriia</taxon>
        <taxon>Flavobacteriales</taxon>
        <taxon>Candidatus Karelsulcia</taxon>
    </lineage>
</organism>
<evidence type="ECO:0000256" key="1">
    <source>
        <dbReference type="ARBA" id="ARBA00010605"/>
    </source>
</evidence>
<dbReference type="Pfam" id="PF03948">
    <property type="entry name" value="Ribosomal_L9_C"/>
    <property type="match status" value="1"/>
</dbReference>
<feature type="domain" description="Ribosomal protein L9" evidence="9">
    <location>
        <begin position="1"/>
        <end position="46"/>
    </location>
</feature>
<gene>
    <name evidence="11" type="primary">rplI</name>
    <name evidence="11" type="ORF">D2A33_00865</name>
</gene>
<dbReference type="InterPro" id="IPR020070">
    <property type="entry name" value="Ribosomal_bL9_N"/>
</dbReference>
<dbReference type="EMBL" id="QWZP01000004">
    <property type="protein sequence ID" value="RIU86069.1"/>
    <property type="molecule type" value="Genomic_DNA"/>
</dbReference>
<dbReference type="GO" id="GO:0019843">
    <property type="term" value="F:rRNA binding"/>
    <property type="evidence" value="ECO:0007669"/>
    <property type="project" value="UniProtKB-KW"/>
</dbReference>
<keyword evidence="2" id="KW-0699">rRNA-binding</keyword>
<reference evidence="12" key="1">
    <citation type="submission" date="2018-08" db="EMBL/GenBank/DDBJ databases">
        <authorList>
            <person name="Dai Z."/>
        </authorList>
    </citation>
    <scope>NUCLEOTIDE SEQUENCE [LARGE SCALE GENOMIC DNA]</scope>
    <source>
        <strain evidence="12">KPTW1</strain>
    </source>
</reference>
<keyword evidence="3" id="KW-0694">RNA-binding</keyword>
<dbReference type="Proteomes" id="UP000265496">
    <property type="component" value="Unassembled WGS sequence"/>
</dbReference>
<evidence type="ECO:0000256" key="4">
    <source>
        <dbReference type="ARBA" id="ARBA00022980"/>
    </source>
</evidence>
<evidence type="ECO:0000256" key="2">
    <source>
        <dbReference type="ARBA" id="ARBA00022730"/>
    </source>
</evidence>
<evidence type="ECO:0000256" key="6">
    <source>
        <dbReference type="ARBA" id="ARBA00035292"/>
    </source>
</evidence>
<dbReference type="SUPFAM" id="SSF55658">
    <property type="entry name" value="L9 N-domain-like"/>
    <property type="match status" value="1"/>
</dbReference>
<evidence type="ECO:0000259" key="10">
    <source>
        <dbReference type="Pfam" id="PF03948"/>
    </source>
</evidence>
<evidence type="ECO:0000256" key="8">
    <source>
        <dbReference type="SAM" id="Coils"/>
    </source>
</evidence>
<dbReference type="GO" id="GO:0006412">
    <property type="term" value="P:translation"/>
    <property type="evidence" value="ECO:0007669"/>
    <property type="project" value="InterPro"/>
</dbReference>
<dbReference type="GO" id="GO:0003735">
    <property type="term" value="F:structural constituent of ribosome"/>
    <property type="evidence" value="ECO:0007669"/>
    <property type="project" value="InterPro"/>
</dbReference>
<dbReference type="Pfam" id="PF01281">
    <property type="entry name" value="Ribosomal_L9_N"/>
    <property type="match status" value="1"/>
</dbReference>
<dbReference type="GO" id="GO:0005840">
    <property type="term" value="C:ribosome"/>
    <property type="evidence" value="ECO:0007669"/>
    <property type="project" value="UniProtKB-KW"/>
</dbReference>
<protein>
    <recommendedName>
        <fullName evidence="6">Large ribosomal subunit protein bL9</fullName>
    </recommendedName>
    <alternativeName>
        <fullName evidence="7">50S ribosomal protein L9</fullName>
    </alternativeName>
</protein>
<evidence type="ECO:0000259" key="9">
    <source>
        <dbReference type="Pfam" id="PF01281"/>
    </source>
</evidence>
<feature type="domain" description="Large ribosomal subunit protein bL9 C-terminal" evidence="10">
    <location>
        <begin position="53"/>
        <end position="120"/>
    </location>
</feature>
<proteinExistence type="inferred from homology"/>
<comment type="caution">
    <text evidence="11">The sequence shown here is derived from an EMBL/GenBank/DDBJ whole genome shotgun (WGS) entry which is preliminary data.</text>
</comment>
<dbReference type="InterPro" id="IPR000244">
    <property type="entry name" value="Ribosomal_bL9"/>
</dbReference>
<evidence type="ECO:0000313" key="12">
    <source>
        <dbReference type="Proteomes" id="UP000265496"/>
    </source>
</evidence>
<keyword evidence="4 11" id="KW-0689">Ribosomal protein</keyword>
<dbReference type="InterPro" id="IPR020069">
    <property type="entry name" value="Ribosomal_bL9_C"/>
</dbReference>
<feature type="coiled-coil region" evidence="8">
    <location>
        <begin position="40"/>
        <end position="67"/>
    </location>
</feature>
<evidence type="ECO:0000256" key="3">
    <source>
        <dbReference type="ARBA" id="ARBA00022884"/>
    </source>
</evidence>
<dbReference type="Gene3D" id="3.40.5.10">
    <property type="entry name" value="Ribosomal protein L9, N-terminal domain"/>
    <property type="match status" value="1"/>
</dbReference>
<accession>A0A3A1MJS5</accession>
<dbReference type="InterPro" id="IPR036791">
    <property type="entry name" value="Ribosomal_bL9_C_sf"/>
</dbReference>
<dbReference type="PANTHER" id="PTHR21368">
    <property type="entry name" value="50S RIBOSOMAL PROTEIN L9"/>
    <property type="match status" value="1"/>
</dbReference>
<evidence type="ECO:0000313" key="11">
    <source>
        <dbReference type="EMBL" id="RIU86069.1"/>
    </source>
</evidence>
<comment type="similarity">
    <text evidence="1">Belongs to the bacterial ribosomal protein bL9 family.</text>
</comment>
<dbReference type="RefSeq" id="WP_158366120.1">
    <property type="nucleotide sequence ID" value="NZ_QWZP01000004.1"/>
</dbReference>
<evidence type="ECO:0000256" key="7">
    <source>
        <dbReference type="ARBA" id="ARBA00035456"/>
    </source>
</evidence>
<evidence type="ECO:0000256" key="5">
    <source>
        <dbReference type="ARBA" id="ARBA00023274"/>
    </source>
</evidence>
<keyword evidence="5" id="KW-0687">Ribonucleoprotein</keyword>
<dbReference type="NCBIfam" id="TIGR00158">
    <property type="entry name" value="L9"/>
    <property type="match status" value="1"/>
</dbReference>
<dbReference type="AlphaFoldDB" id="A0A3A1MJS5"/>
<reference evidence="11 12" key="2">
    <citation type="submission" date="2018-10" db="EMBL/GenBank/DDBJ databases">
        <title>Draft genome sequence of Candidatus Sulcia muelleri from Kolla paulula, a vector of Xylella fastidiosa causing Pierces disease of grapevine in Taiwan.</title>
        <authorList>
            <person name="Shih H.-T."/>
        </authorList>
    </citation>
    <scope>NUCLEOTIDE SEQUENCE [LARGE SCALE GENOMIC DNA]</scope>
    <source>
        <strain evidence="11 12">KPTW1</strain>
    </source>
</reference>
<dbReference type="InterPro" id="IPR020594">
    <property type="entry name" value="Ribosomal_bL9_bac/chp"/>
</dbReference>
<dbReference type="InterPro" id="IPR009027">
    <property type="entry name" value="Ribosomal_bL9/RNase_H1_N"/>
</dbReference>
<dbReference type="InterPro" id="IPR036935">
    <property type="entry name" value="Ribosomal_bL9_N_sf"/>
</dbReference>
<dbReference type="SUPFAM" id="SSF55653">
    <property type="entry name" value="Ribosomal protein L9 C-domain"/>
    <property type="match status" value="1"/>
</dbReference>